<organism evidence="9 10">
    <name type="scientific">Hortaea werneckii</name>
    <name type="common">Black yeast</name>
    <name type="synonym">Cladosporium werneckii</name>
    <dbReference type="NCBI Taxonomy" id="91943"/>
    <lineage>
        <taxon>Eukaryota</taxon>
        <taxon>Fungi</taxon>
        <taxon>Dikarya</taxon>
        <taxon>Ascomycota</taxon>
        <taxon>Pezizomycotina</taxon>
        <taxon>Dothideomycetes</taxon>
        <taxon>Dothideomycetidae</taxon>
        <taxon>Mycosphaerellales</taxon>
        <taxon>Teratosphaeriaceae</taxon>
        <taxon>Hortaea</taxon>
    </lineage>
</organism>
<name>A0A3M6ZW08_HORWE</name>
<dbReference type="Proteomes" id="UP000276864">
    <property type="component" value="Unassembled WGS sequence"/>
</dbReference>
<dbReference type="Proteomes" id="UP000271337">
    <property type="component" value="Unassembled WGS sequence"/>
</dbReference>
<dbReference type="OrthoDB" id="601405at2759"/>
<dbReference type="GO" id="GO:0046982">
    <property type="term" value="F:protein heterodimerization activity"/>
    <property type="evidence" value="ECO:0007669"/>
    <property type="project" value="InterPro"/>
</dbReference>
<dbReference type="GO" id="GO:0000122">
    <property type="term" value="P:negative regulation of transcription by RNA polymerase II"/>
    <property type="evidence" value="ECO:0007669"/>
    <property type="project" value="InterPro"/>
</dbReference>
<dbReference type="InterPro" id="IPR003958">
    <property type="entry name" value="CBFA_NFYB_domain"/>
</dbReference>
<evidence type="ECO:0000256" key="2">
    <source>
        <dbReference type="ARBA" id="ARBA00023242"/>
    </source>
</evidence>
<accession>A0A3M6ZW08</accession>
<dbReference type="CDD" id="cd22905">
    <property type="entry name" value="HFD_Dr1"/>
    <property type="match status" value="1"/>
</dbReference>
<evidence type="ECO:0000256" key="3">
    <source>
        <dbReference type="ARBA" id="ARBA00053814"/>
    </source>
</evidence>
<comment type="function">
    <text evidence="3">Part of the NCT transcriptional regulatory complex that acts as a key regulator of ergosterol biosynthesis and the azole exporter cdr1B. The NCT complex binds the promoters of genes linked to azole susceptibility, and especially represses the expression of cdr1B transporter.</text>
</comment>
<feature type="domain" description="Transcription factor CBF/NF-Y/archaeal histone" evidence="7">
    <location>
        <begin position="44"/>
        <end position="92"/>
    </location>
</feature>
<dbReference type="VEuPathDB" id="FungiDB:BTJ68_02561"/>
<dbReference type="EMBL" id="QWIL01000395">
    <property type="protein sequence ID" value="RMY19412.1"/>
    <property type="molecule type" value="Genomic_DNA"/>
</dbReference>
<proteinExistence type="predicted"/>
<dbReference type="Gene3D" id="1.10.20.10">
    <property type="entry name" value="Histone, subunit A"/>
    <property type="match status" value="1"/>
</dbReference>
<dbReference type="SUPFAM" id="SSF47113">
    <property type="entry name" value="Histone-fold"/>
    <property type="match status" value="1"/>
</dbReference>
<reference evidence="10 11" key="1">
    <citation type="journal article" date="2018" name="BMC Genomics">
        <title>Genomic evidence for intraspecific hybridization in a clonal and extremely halotolerant yeast.</title>
        <authorList>
            <person name="Gostincar C."/>
            <person name="Stajich J.E."/>
            <person name="Zupancic J."/>
            <person name="Zalar P."/>
            <person name="Gunde-Cimerman N."/>
        </authorList>
    </citation>
    <scope>NUCLEOTIDE SEQUENCE [LARGE SCALE GENOMIC DNA]</scope>
    <source>
        <strain evidence="8 11">EXF-6651</strain>
        <strain evidence="9 10">EXF-6669</strain>
    </source>
</reference>
<dbReference type="PANTHER" id="PTHR46138">
    <property type="entry name" value="PROTEIN DR1"/>
    <property type="match status" value="1"/>
</dbReference>
<evidence type="ECO:0000256" key="1">
    <source>
        <dbReference type="ARBA" id="ARBA00004123"/>
    </source>
</evidence>
<evidence type="ECO:0000256" key="4">
    <source>
        <dbReference type="ARBA" id="ARBA00065193"/>
    </source>
</evidence>
<dbReference type="InterPro" id="IPR009072">
    <property type="entry name" value="Histone-fold"/>
</dbReference>
<comment type="subcellular location">
    <subcellularLocation>
        <location evidence="1">Nucleus</location>
    </subcellularLocation>
</comment>
<dbReference type="PANTHER" id="PTHR46138:SF1">
    <property type="entry name" value="PROTEIN DR1"/>
    <property type="match status" value="1"/>
</dbReference>
<protein>
    <recommendedName>
        <fullName evidence="5">NCT transcriptional regulatory complex subunit B</fullName>
    </recommendedName>
    <alternativeName>
        <fullName evidence="6">Negative cofactor 2 B</fullName>
    </alternativeName>
</protein>
<sequence length="159" mass="17614">MSDKEFSSNDDLSLPKATVQKIITETLSSPALHAHLGISDPNAGNMSFAKETRDLLIECCVEFITMLSSEANEIAEKDAKKTIACEHITKALEDLGFGEYIPSLHDVAESFKTSQVTRERKQTKIEQSGMTNEELIRAQEELFRSAGEKYNTVQSPTEG</sequence>
<evidence type="ECO:0000313" key="8">
    <source>
        <dbReference type="EMBL" id="RMY16997.1"/>
    </source>
</evidence>
<dbReference type="GO" id="GO:0016251">
    <property type="term" value="F:RNA polymerase II general transcription initiation factor activity"/>
    <property type="evidence" value="ECO:0007669"/>
    <property type="project" value="TreeGrafter"/>
</dbReference>
<dbReference type="GO" id="GO:0017025">
    <property type="term" value="F:TBP-class protein binding"/>
    <property type="evidence" value="ECO:0007669"/>
    <property type="project" value="TreeGrafter"/>
</dbReference>
<dbReference type="Pfam" id="PF00808">
    <property type="entry name" value="CBFD_NFYB_HMF"/>
    <property type="match status" value="1"/>
</dbReference>
<comment type="caution">
    <text evidence="9">The sequence shown here is derived from an EMBL/GenBank/DDBJ whole genome shotgun (WGS) entry which is preliminary data.</text>
</comment>
<evidence type="ECO:0000256" key="6">
    <source>
        <dbReference type="ARBA" id="ARBA00079659"/>
    </source>
</evidence>
<dbReference type="FunFam" id="1.10.20.10:FF:000019">
    <property type="entry name" value="Negative cofactor 2 beta"/>
    <property type="match status" value="1"/>
</dbReference>
<dbReference type="GO" id="GO:0051123">
    <property type="term" value="P:RNA polymerase II preinitiation complex assembly"/>
    <property type="evidence" value="ECO:0007669"/>
    <property type="project" value="TreeGrafter"/>
</dbReference>
<dbReference type="AlphaFoldDB" id="A0A3M6ZW08"/>
<keyword evidence="2" id="KW-0539">Nucleus</keyword>
<comment type="subunit">
    <text evidence="4">Forms the NCT transcriptional regulatory complex with nctA and mot1.</text>
</comment>
<dbReference type="InterPro" id="IPR042225">
    <property type="entry name" value="Ncb2"/>
</dbReference>
<dbReference type="EMBL" id="QWIM01002228">
    <property type="protein sequence ID" value="RMY16997.1"/>
    <property type="molecule type" value="Genomic_DNA"/>
</dbReference>
<dbReference type="GO" id="GO:0017054">
    <property type="term" value="C:negative cofactor 2 complex"/>
    <property type="evidence" value="ECO:0007669"/>
    <property type="project" value="InterPro"/>
</dbReference>
<evidence type="ECO:0000313" key="11">
    <source>
        <dbReference type="Proteomes" id="UP000276864"/>
    </source>
</evidence>
<evidence type="ECO:0000313" key="10">
    <source>
        <dbReference type="Proteomes" id="UP000271337"/>
    </source>
</evidence>
<gene>
    <name evidence="8" type="ORF">D0866_13597</name>
    <name evidence="9" type="ORF">D0867_04705</name>
</gene>
<evidence type="ECO:0000256" key="5">
    <source>
        <dbReference type="ARBA" id="ARBA00072420"/>
    </source>
</evidence>
<evidence type="ECO:0000259" key="7">
    <source>
        <dbReference type="Pfam" id="PF00808"/>
    </source>
</evidence>
<evidence type="ECO:0000313" key="9">
    <source>
        <dbReference type="EMBL" id="RMY19412.1"/>
    </source>
</evidence>